<proteinExistence type="inferred from homology"/>
<organism evidence="6 7">
    <name type="scientific">Clostridium manihotivorum</name>
    <dbReference type="NCBI Taxonomy" id="2320868"/>
    <lineage>
        <taxon>Bacteria</taxon>
        <taxon>Bacillati</taxon>
        <taxon>Bacillota</taxon>
        <taxon>Clostridia</taxon>
        <taxon>Eubacteriales</taxon>
        <taxon>Clostridiaceae</taxon>
        <taxon>Clostridium</taxon>
    </lineage>
</organism>
<feature type="domain" description="RNA polymerase sigma-70 region 2" evidence="5">
    <location>
        <begin position="23"/>
        <end position="90"/>
    </location>
</feature>
<keyword evidence="3" id="KW-0731">Sigma factor</keyword>
<accession>A0A3R5U943</accession>
<gene>
    <name evidence="6" type="ORF">C1I91_15900</name>
</gene>
<dbReference type="OrthoDB" id="9784984at2"/>
<evidence type="ECO:0000256" key="4">
    <source>
        <dbReference type="ARBA" id="ARBA00023163"/>
    </source>
</evidence>
<sequence length="185" mass="22196">MDHELKLIKNIQKKGHRESANLLIQAYYKEIYGYVFKQIYCRESAADITQEIFISMVRSIDNYEEKRCSFRTWLYKISSNKIIDYYRSKSYKQWTNYQPIENVEFGAYENIEDDFIQGESIKEVMSVVNDFDANSQQIFRMKLFAEMTFKEIGKVLNLNESTVKTKYYSLINKVREKLEEVRTNE</sequence>
<dbReference type="PANTHER" id="PTHR43133:SF60">
    <property type="entry name" value="RNA POLYMERASE SIGMA FACTOR SIGV"/>
    <property type="match status" value="1"/>
</dbReference>
<dbReference type="InterPro" id="IPR039425">
    <property type="entry name" value="RNA_pol_sigma-70-like"/>
</dbReference>
<evidence type="ECO:0000256" key="1">
    <source>
        <dbReference type="ARBA" id="ARBA00010641"/>
    </source>
</evidence>
<dbReference type="Pfam" id="PF04542">
    <property type="entry name" value="Sigma70_r2"/>
    <property type="match status" value="1"/>
</dbReference>
<name>A0A3R5U943_9CLOT</name>
<dbReference type="AlphaFoldDB" id="A0A3R5U943"/>
<keyword evidence="7" id="KW-1185">Reference proteome</keyword>
<dbReference type="KEGG" id="cmah:C1I91_15900"/>
<evidence type="ECO:0000256" key="3">
    <source>
        <dbReference type="ARBA" id="ARBA00023082"/>
    </source>
</evidence>
<evidence type="ECO:0000313" key="6">
    <source>
        <dbReference type="EMBL" id="QAA35320.1"/>
    </source>
</evidence>
<dbReference type="Gene3D" id="1.10.10.10">
    <property type="entry name" value="Winged helix-like DNA-binding domain superfamily/Winged helix DNA-binding domain"/>
    <property type="match status" value="1"/>
</dbReference>
<evidence type="ECO:0000256" key="2">
    <source>
        <dbReference type="ARBA" id="ARBA00023015"/>
    </source>
</evidence>
<reference evidence="6 7" key="1">
    <citation type="submission" date="2018-01" db="EMBL/GenBank/DDBJ databases">
        <title>Genome Sequencing and Assembly of Anaerobacter polyendosporus strain CT4.</title>
        <authorList>
            <person name="Tachaapaikoon C."/>
            <person name="Sutheeworapong S."/>
            <person name="Jenjaroenpun P."/>
            <person name="Wongsurawat T."/>
            <person name="Nookeaw I."/>
            <person name="Cheawchanlertfa P."/>
            <person name="Kosugi A."/>
            <person name="Cheevadhanarak S."/>
            <person name="Ratanakhanokchai K."/>
        </authorList>
    </citation>
    <scope>NUCLEOTIDE SEQUENCE [LARGE SCALE GENOMIC DNA]</scope>
    <source>
        <strain evidence="6 7">CT4</strain>
    </source>
</reference>
<dbReference type="InterPro" id="IPR013324">
    <property type="entry name" value="RNA_pol_sigma_r3/r4-like"/>
</dbReference>
<dbReference type="PANTHER" id="PTHR43133">
    <property type="entry name" value="RNA POLYMERASE ECF-TYPE SIGMA FACTO"/>
    <property type="match status" value="1"/>
</dbReference>
<evidence type="ECO:0000259" key="5">
    <source>
        <dbReference type="Pfam" id="PF04542"/>
    </source>
</evidence>
<dbReference type="Proteomes" id="UP000286268">
    <property type="component" value="Chromosome"/>
</dbReference>
<evidence type="ECO:0000313" key="7">
    <source>
        <dbReference type="Proteomes" id="UP000286268"/>
    </source>
</evidence>
<dbReference type="InterPro" id="IPR007627">
    <property type="entry name" value="RNA_pol_sigma70_r2"/>
</dbReference>
<keyword evidence="2" id="KW-0805">Transcription regulation</keyword>
<dbReference type="NCBIfam" id="TIGR02937">
    <property type="entry name" value="sigma70-ECF"/>
    <property type="match status" value="1"/>
</dbReference>
<keyword evidence="4" id="KW-0804">Transcription</keyword>
<dbReference type="SUPFAM" id="SSF88946">
    <property type="entry name" value="Sigma2 domain of RNA polymerase sigma factors"/>
    <property type="match status" value="1"/>
</dbReference>
<comment type="similarity">
    <text evidence="1">Belongs to the sigma-70 factor family. ECF subfamily.</text>
</comment>
<dbReference type="InterPro" id="IPR013325">
    <property type="entry name" value="RNA_pol_sigma_r2"/>
</dbReference>
<dbReference type="SUPFAM" id="SSF88659">
    <property type="entry name" value="Sigma3 and sigma4 domains of RNA polymerase sigma factors"/>
    <property type="match status" value="1"/>
</dbReference>
<protein>
    <submittedName>
        <fullName evidence="6">Sigma-70 family RNA polymerase sigma factor</fullName>
    </submittedName>
</protein>
<dbReference type="GO" id="GO:0016987">
    <property type="term" value="F:sigma factor activity"/>
    <property type="evidence" value="ECO:0007669"/>
    <property type="project" value="UniProtKB-KW"/>
</dbReference>
<dbReference type="Gene3D" id="1.10.1740.10">
    <property type="match status" value="1"/>
</dbReference>
<dbReference type="InterPro" id="IPR014284">
    <property type="entry name" value="RNA_pol_sigma-70_dom"/>
</dbReference>
<dbReference type="InterPro" id="IPR036388">
    <property type="entry name" value="WH-like_DNA-bd_sf"/>
</dbReference>
<dbReference type="EMBL" id="CP025746">
    <property type="protein sequence ID" value="QAA35320.1"/>
    <property type="molecule type" value="Genomic_DNA"/>
</dbReference>
<dbReference type="GO" id="GO:0006352">
    <property type="term" value="P:DNA-templated transcription initiation"/>
    <property type="evidence" value="ECO:0007669"/>
    <property type="project" value="InterPro"/>
</dbReference>